<keyword evidence="1" id="KW-0812">Transmembrane</keyword>
<keyword evidence="1" id="KW-0472">Membrane</keyword>
<keyword evidence="3" id="KW-1185">Reference proteome</keyword>
<reference evidence="2 3" key="1">
    <citation type="submission" date="2024-02" db="EMBL/GenBank/DDBJ databases">
        <title>High-quality chromosome-scale genome assembly of Pensacola bahiagrass (Paspalum notatum Flugge var. saurae).</title>
        <authorList>
            <person name="Vega J.M."/>
            <person name="Podio M."/>
            <person name="Orjuela J."/>
            <person name="Siena L.A."/>
            <person name="Pessino S.C."/>
            <person name="Combes M.C."/>
            <person name="Mariac C."/>
            <person name="Albertini E."/>
            <person name="Pupilli F."/>
            <person name="Ortiz J.P.A."/>
            <person name="Leblanc O."/>
        </authorList>
    </citation>
    <scope>NUCLEOTIDE SEQUENCE [LARGE SCALE GENOMIC DNA]</scope>
    <source>
        <strain evidence="2">R1</strain>
        <tissue evidence="2">Leaf</tissue>
    </source>
</reference>
<sequence length="129" mass="14998">MLEDIGKIKQVYQTIVRATSPFTPRPVSFFHRSLRSLTAFIYSHTRVLAFMRNYLGIFELEKLAIQQERVGKDPLANVHRRMNSDVNQPWVSYMAVCWMQRRKLLKGLTMMSIVSKMFGILFTRGGIPS</sequence>
<evidence type="ECO:0000313" key="3">
    <source>
        <dbReference type="Proteomes" id="UP001341281"/>
    </source>
</evidence>
<dbReference type="AlphaFoldDB" id="A0AAQ3WXR8"/>
<evidence type="ECO:0000256" key="1">
    <source>
        <dbReference type="SAM" id="Phobius"/>
    </source>
</evidence>
<accession>A0AAQ3WXR8</accession>
<feature type="transmembrane region" description="Helical" evidence="1">
    <location>
        <begin position="108"/>
        <end position="127"/>
    </location>
</feature>
<organism evidence="2 3">
    <name type="scientific">Paspalum notatum var. saurae</name>
    <dbReference type="NCBI Taxonomy" id="547442"/>
    <lineage>
        <taxon>Eukaryota</taxon>
        <taxon>Viridiplantae</taxon>
        <taxon>Streptophyta</taxon>
        <taxon>Embryophyta</taxon>
        <taxon>Tracheophyta</taxon>
        <taxon>Spermatophyta</taxon>
        <taxon>Magnoliopsida</taxon>
        <taxon>Liliopsida</taxon>
        <taxon>Poales</taxon>
        <taxon>Poaceae</taxon>
        <taxon>PACMAD clade</taxon>
        <taxon>Panicoideae</taxon>
        <taxon>Andropogonodae</taxon>
        <taxon>Paspaleae</taxon>
        <taxon>Paspalinae</taxon>
        <taxon>Paspalum</taxon>
    </lineage>
</organism>
<keyword evidence="1" id="KW-1133">Transmembrane helix</keyword>
<proteinExistence type="predicted"/>
<dbReference type="Proteomes" id="UP001341281">
    <property type="component" value="Chromosome 05"/>
</dbReference>
<name>A0AAQ3WXR8_PASNO</name>
<dbReference type="EMBL" id="CP144749">
    <property type="protein sequence ID" value="WVZ78312.1"/>
    <property type="molecule type" value="Genomic_DNA"/>
</dbReference>
<protein>
    <submittedName>
        <fullName evidence="2">Uncharacterized protein</fullName>
    </submittedName>
</protein>
<evidence type="ECO:0000313" key="2">
    <source>
        <dbReference type="EMBL" id="WVZ78312.1"/>
    </source>
</evidence>
<gene>
    <name evidence="2" type="ORF">U9M48_026048</name>
</gene>